<dbReference type="EMBL" id="BMAT01003672">
    <property type="protein sequence ID" value="GFR60406.1"/>
    <property type="molecule type" value="Genomic_DNA"/>
</dbReference>
<evidence type="ECO:0000313" key="8">
    <source>
        <dbReference type="EMBL" id="GFR60406.1"/>
    </source>
</evidence>
<sequence>MPVVHTVSDEGEVVEWDEVTNRLRCCVAKSTRQKRAPPWLGSVQQDGLFHLELPPGVESKLARLNSSDGSSISSLALGGGGCNSEDTGYSSDQDGRISPDGKLGCGLKPGSRRSNSKSRLKKNEKLSNIVTTSAGSQAQTLAKRYEKQSSSSSLSSSTSSSTIQEAEAQFDQLSLSSSSGVSSHCRLNNTTNSSFTDSVLRFSADDDNDDGICLNKSDLRSSKTSSTSAFSFQTSSSHFSSDSRGGAYKKSPSGSSKSYLRSSHRTSTKIPPSSRSSFAQNFKNPLRWKTSYVDIALPSGISEDNKKRERTEMCQRLLGIVPVWPEDVDPSHRGYRDVEVMVGSVVPGSPLSRVSQDVQGVWLHKVNEHVLTWDNMDAVLACLDSLRKARLTFKSMRPEKSSVDLEALVNILTSDAQNNDCLDNTAAMYISLDGVDPDDPSSSASDGVVYSFPSQISPLCQLQGLFYTLAHLVRDMTRQGSIKNTTILVDECTIHVAYLQEGSDILVLAIPASYLSVWQLNALLAEFSRLLRLLFGSVEAAFTRPNNRSTTSTTNHTFINTVLSYIFHQVVTAPLFPLPAPSSLLMSSLPPVGVSDKGEQNPLTEAKPFVRFSQHVPAMILPEDVSMMVEKSMSEFESSDFADMSEVYYGCRRQFNVLGSAFFYCGQLVSSHLAREDLRDLHLYVQSLGILDLSTRCSVAQLVAWREVHPTRQCHDIAEINNSFGYSEPNARWCLLIVGLKHGLFCCLLETVGPGPLRQAVLSPDVFYVEQAKACLLQLQTPQLVAAYNIRVSKESQSAVAKSDYCATYVHTNGEKTKLVFDDKGSRLEQWPLKVHESQSGCSQNLYRNPRRGKMYPIASDRDGLSNMSLTTDFINMPSLHKLSTTRHPAIYQYCCLDGMEGTVVTGSDRDTSASIFHGVVVQNFYRCCRDIHQFFRNHADNTISKSHYKDNDDEGYDNVTFDPHLRGMKEHGILMAFNPNQEDVSERKGQEVLEYWVVGRRIKRPSVREVFVCFHASASQSLIELAFRLGFGSMS</sequence>
<feature type="domain" description="CCZ1/INTU/HPS4 third Longin" evidence="7">
    <location>
        <begin position="892"/>
        <end position="1030"/>
    </location>
</feature>
<evidence type="ECO:0000259" key="6">
    <source>
        <dbReference type="Pfam" id="PF19032"/>
    </source>
</evidence>
<name>A0AAV4EI49_9GAST</name>
<comment type="caution">
    <text evidence="8">The sequence shown here is derived from an EMBL/GenBank/DDBJ whole genome shotgun (WGS) entry which is preliminary data.</text>
</comment>
<dbReference type="PANTHER" id="PTHR21082">
    <property type="entry name" value="PROTEIN INTURNED"/>
    <property type="match status" value="1"/>
</dbReference>
<dbReference type="Pfam" id="PF19032">
    <property type="entry name" value="Intu_longin_2"/>
    <property type="match status" value="1"/>
</dbReference>
<reference evidence="8 9" key="1">
    <citation type="journal article" date="2021" name="Elife">
        <title>Chloroplast acquisition without the gene transfer in kleptoplastic sea slugs, Plakobranchus ocellatus.</title>
        <authorList>
            <person name="Maeda T."/>
            <person name="Takahashi S."/>
            <person name="Yoshida T."/>
            <person name="Shimamura S."/>
            <person name="Takaki Y."/>
            <person name="Nagai Y."/>
            <person name="Toyoda A."/>
            <person name="Suzuki Y."/>
            <person name="Arimoto A."/>
            <person name="Ishii H."/>
            <person name="Satoh N."/>
            <person name="Nishiyama T."/>
            <person name="Hasebe M."/>
            <person name="Maruyama T."/>
            <person name="Minagawa J."/>
            <person name="Obokata J."/>
            <person name="Shigenobu S."/>
        </authorList>
    </citation>
    <scope>NUCLEOTIDE SEQUENCE [LARGE SCALE GENOMIC DNA]</scope>
</reference>
<keyword evidence="9" id="KW-1185">Reference proteome</keyword>
<evidence type="ECO:0000256" key="4">
    <source>
        <dbReference type="SAM" id="MobiDB-lite"/>
    </source>
</evidence>
<accession>A0AAV4EI49</accession>
<dbReference type="Pfam" id="PF19033">
    <property type="entry name" value="Intu_longin_3"/>
    <property type="match status" value="1"/>
</dbReference>
<keyword evidence="2" id="KW-0217">Developmental protein</keyword>
<feature type="domain" description="CCZ1/INTU/HSP4 first Longin" evidence="5">
    <location>
        <begin position="443"/>
        <end position="536"/>
    </location>
</feature>
<evidence type="ECO:0000259" key="5">
    <source>
        <dbReference type="Pfam" id="PF19031"/>
    </source>
</evidence>
<evidence type="ECO:0000256" key="2">
    <source>
        <dbReference type="ARBA" id="ARBA00022473"/>
    </source>
</evidence>
<dbReference type="Pfam" id="PF19031">
    <property type="entry name" value="Intu_longin_1"/>
    <property type="match status" value="1"/>
</dbReference>
<dbReference type="AlphaFoldDB" id="A0AAV4EI49"/>
<evidence type="ECO:0000256" key="1">
    <source>
        <dbReference type="ARBA" id="ARBA00004496"/>
    </source>
</evidence>
<feature type="compositionally biased region" description="Polar residues" evidence="4">
    <location>
        <begin position="129"/>
        <end position="138"/>
    </location>
</feature>
<organism evidence="8 9">
    <name type="scientific">Elysia marginata</name>
    <dbReference type="NCBI Taxonomy" id="1093978"/>
    <lineage>
        <taxon>Eukaryota</taxon>
        <taxon>Metazoa</taxon>
        <taxon>Spiralia</taxon>
        <taxon>Lophotrochozoa</taxon>
        <taxon>Mollusca</taxon>
        <taxon>Gastropoda</taxon>
        <taxon>Heterobranchia</taxon>
        <taxon>Euthyneura</taxon>
        <taxon>Panpulmonata</taxon>
        <taxon>Sacoglossa</taxon>
        <taxon>Placobranchoidea</taxon>
        <taxon>Plakobranchidae</taxon>
        <taxon>Elysia</taxon>
    </lineage>
</organism>
<dbReference type="GO" id="GO:0016192">
    <property type="term" value="P:vesicle-mediated transport"/>
    <property type="evidence" value="ECO:0007669"/>
    <property type="project" value="InterPro"/>
</dbReference>
<feature type="region of interest" description="Disordered" evidence="4">
    <location>
        <begin position="83"/>
        <end position="138"/>
    </location>
</feature>
<evidence type="ECO:0000313" key="9">
    <source>
        <dbReference type="Proteomes" id="UP000762676"/>
    </source>
</evidence>
<feature type="domain" description="CCZ1/INTU second Longin" evidence="6">
    <location>
        <begin position="657"/>
        <end position="776"/>
    </location>
</feature>
<evidence type="ECO:0000256" key="3">
    <source>
        <dbReference type="ARBA" id="ARBA00022490"/>
    </source>
</evidence>
<dbReference type="PANTHER" id="PTHR21082:SF4">
    <property type="entry name" value="PROTEIN INTURNED"/>
    <property type="match status" value="1"/>
</dbReference>
<feature type="compositionally biased region" description="Polar residues" evidence="4">
    <location>
        <begin position="268"/>
        <end position="278"/>
    </location>
</feature>
<proteinExistence type="predicted"/>
<feature type="compositionally biased region" description="Low complexity" evidence="4">
    <location>
        <begin position="233"/>
        <end position="261"/>
    </location>
</feature>
<dbReference type="InterPro" id="IPR039151">
    <property type="entry name" value="INTU"/>
</dbReference>
<feature type="compositionally biased region" description="Basic residues" evidence="4">
    <location>
        <begin position="110"/>
        <end position="122"/>
    </location>
</feature>
<dbReference type="GO" id="GO:0007399">
    <property type="term" value="P:nervous system development"/>
    <property type="evidence" value="ECO:0007669"/>
    <property type="project" value="TreeGrafter"/>
</dbReference>
<dbReference type="GO" id="GO:0060271">
    <property type="term" value="P:cilium assembly"/>
    <property type="evidence" value="ECO:0007669"/>
    <property type="project" value="InterPro"/>
</dbReference>
<feature type="region of interest" description="Disordered" evidence="4">
    <location>
        <begin position="233"/>
        <end position="278"/>
    </location>
</feature>
<dbReference type="GO" id="GO:0005737">
    <property type="term" value="C:cytoplasm"/>
    <property type="evidence" value="ECO:0007669"/>
    <property type="project" value="UniProtKB-SubCell"/>
</dbReference>
<protein>
    <submittedName>
        <fullName evidence="8">Protein inturned-like</fullName>
    </submittedName>
</protein>
<gene>
    <name evidence="8" type="ORF">ElyMa_001822000</name>
</gene>
<dbReference type="InterPro" id="IPR043987">
    <property type="entry name" value="CCZ1/INTU/HSP4_longin_1"/>
</dbReference>
<keyword evidence="3" id="KW-0963">Cytoplasm</keyword>
<dbReference type="Proteomes" id="UP000762676">
    <property type="component" value="Unassembled WGS sequence"/>
</dbReference>
<dbReference type="GO" id="GO:0001736">
    <property type="term" value="P:establishment of planar polarity"/>
    <property type="evidence" value="ECO:0007669"/>
    <property type="project" value="InterPro"/>
</dbReference>
<dbReference type="GO" id="GO:0005929">
    <property type="term" value="C:cilium"/>
    <property type="evidence" value="ECO:0007669"/>
    <property type="project" value="TreeGrafter"/>
</dbReference>
<dbReference type="InterPro" id="IPR043989">
    <property type="entry name" value="CCZ1/INTU/HSP4_longin_3"/>
</dbReference>
<dbReference type="InterPro" id="IPR043988">
    <property type="entry name" value="CCZ1/INTU_longin_2"/>
</dbReference>
<comment type="subcellular location">
    <subcellularLocation>
        <location evidence="1">Cytoplasm</location>
    </subcellularLocation>
</comment>
<evidence type="ECO:0000259" key="7">
    <source>
        <dbReference type="Pfam" id="PF19033"/>
    </source>
</evidence>